<evidence type="ECO:0000313" key="6">
    <source>
        <dbReference type="EMBL" id="MFC5712634.1"/>
    </source>
</evidence>
<dbReference type="EMBL" id="JBHSOZ010000003">
    <property type="protein sequence ID" value="MFC5712634.1"/>
    <property type="molecule type" value="Genomic_DNA"/>
</dbReference>
<keyword evidence="7" id="KW-1185">Reference proteome</keyword>
<comment type="subcellular location">
    <subcellularLocation>
        <location evidence="1">Cell membrane</location>
    </subcellularLocation>
</comment>
<feature type="domain" description="ABC-type glycine betaine transport system substrate-binding" evidence="5">
    <location>
        <begin position="52"/>
        <end position="293"/>
    </location>
</feature>
<dbReference type="PANTHER" id="PTHR47737:SF1">
    <property type="entry name" value="GLYCINE BETAINE_PROLINE BETAINE TRANSPORT SYSTEM PERMEASE PROTEIN PROW"/>
    <property type="match status" value="1"/>
</dbReference>
<evidence type="ECO:0000256" key="4">
    <source>
        <dbReference type="ARBA" id="ARBA00023136"/>
    </source>
</evidence>
<dbReference type="PROSITE" id="PS51257">
    <property type="entry name" value="PROKAR_LIPOPROTEIN"/>
    <property type="match status" value="1"/>
</dbReference>
<organism evidence="6 7">
    <name type="scientific">Thalassorhabdus alkalitolerans</name>
    <dbReference type="NCBI Taxonomy" id="2282697"/>
    <lineage>
        <taxon>Bacteria</taxon>
        <taxon>Bacillati</taxon>
        <taxon>Bacillota</taxon>
        <taxon>Bacilli</taxon>
        <taxon>Bacillales</taxon>
        <taxon>Bacillaceae</taxon>
        <taxon>Thalassorhabdus</taxon>
    </lineage>
</organism>
<dbReference type="Proteomes" id="UP001596142">
    <property type="component" value="Unassembled WGS sequence"/>
</dbReference>
<protein>
    <submittedName>
        <fullName evidence="6">Glycine betaine ABC transporter substrate-binding protein</fullName>
    </submittedName>
</protein>
<dbReference type="PANTHER" id="PTHR47737">
    <property type="entry name" value="GLYCINE BETAINE/PROLINE BETAINE TRANSPORT SYSTEM PERMEASE PROTEIN PROW"/>
    <property type="match status" value="1"/>
</dbReference>
<dbReference type="Pfam" id="PF04069">
    <property type="entry name" value="OpuAC"/>
    <property type="match status" value="1"/>
</dbReference>
<evidence type="ECO:0000313" key="7">
    <source>
        <dbReference type="Proteomes" id="UP001596142"/>
    </source>
</evidence>
<dbReference type="Gene3D" id="3.40.190.100">
    <property type="entry name" value="Glycine betaine-binding periplasmic protein, domain 2"/>
    <property type="match status" value="1"/>
</dbReference>
<evidence type="ECO:0000259" key="5">
    <source>
        <dbReference type="Pfam" id="PF04069"/>
    </source>
</evidence>
<dbReference type="SUPFAM" id="SSF53850">
    <property type="entry name" value="Periplasmic binding protein-like II"/>
    <property type="match status" value="1"/>
</dbReference>
<keyword evidence="2" id="KW-0813">Transport</keyword>
<comment type="caution">
    <text evidence="6">The sequence shown here is derived from an EMBL/GenBank/DDBJ whole genome shotgun (WGS) entry which is preliminary data.</text>
</comment>
<gene>
    <name evidence="6" type="ORF">ACFPU1_07560</name>
</gene>
<evidence type="ECO:0000256" key="2">
    <source>
        <dbReference type="ARBA" id="ARBA00022448"/>
    </source>
</evidence>
<dbReference type="Gene3D" id="3.40.190.10">
    <property type="entry name" value="Periplasmic binding protein-like II"/>
    <property type="match status" value="1"/>
</dbReference>
<proteinExistence type="predicted"/>
<reference evidence="7" key="1">
    <citation type="journal article" date="2019" name="Int. J. Syst. Evol. Microbiol.">
        <title>The Global Catalogue of Microorganisms (GCM) 10K type strain sequencing project: providing services to taxonomists for standard genome sequencing and annotation.</title>
        <authorList>
            <consortium name="The Broad Institute Genomics Platform"/>
            <consortium name="The Broad Institute Genome Sequencing Center for Infectious Disease"/>
            <person name="Wu L."/>
            <person name="Ma J."/>
        </authorList>
    </citation>
    <scope>NUCLEOTIDE SEQUENCE [LARGE SCALE GENOMIC DNA]</scope>
    <source>
        <strain evidence="7">CECT 7184</strain>
    </source>
</reference>
<accession>A0ABW0YQJ6</accession>
<dbReference type="InterPro" id="IPR007210">
    <property type="entry name" value="ABC_Gly_betaine_transp_sub-bd"/>
</dbReference>
<name>A0ABW0YQJ6_9BACI</name>
<sequence length="306" mass="34682">MKNKRFLALGGAVSFALVLGACGDGDVVDELEEGAPEEETDEAAEGGEERGTLNIGLNNWAENVAVSNMWKVILEEQGYDVELTMLEKAPVWQGVAQGDLDIAPEVWLPITDEPLYEEYEDQIELREIWYEGTGLGLVVPEYVDIDSIEELNDHADEMDGRIIGIDPGASLMRLSNEAVEEYDLDYDLVDSSEPAMMTELDSAYQNEEPIVVTLWNPHWAFADYDLKYLDDPENVYGDPDDIYYMTRTGFEDDHAEVVEWFDAWHMDDDSLGELMSVINDADDEEEGAREWIEDNRELVDEWLGEE</sequence>
<keyword evidence="4" id="KW-0472">Membrane</keyword>
<dbReference type="CDD" id="cd13639">
    <property type="entry name" value="PBP2_OpuAC_like"/>
    <property type="match status" value="1"/>
</dbReference>
<dbReference type="RefSeq" id="WP_385939840.1">
    <property type="nucleotide sequence ID" value="NZ_JBHSOZ010000003.1"/>
</dbReference>
<evidence type="ECO:0000256" key="1">
    <source>
        <dbReference type="ARBA" id="ARBA00004236"/>
    </source>
</evidence>
<keyword evidence="3" id="KW-1003">Cell membrane</keyword>
<evidence type="ECO:0000256" key="3">
    <source>
        <dbReference type="ARBA" id="ARBA00022475"/>
    </source>
</evidence>